<keyword evidence="2" id="KW-1185">Reference proteome</keyword>
<dbReference type="KEGG" id="amim:MIM_c07740"/>
<dbReference type="HOGENOM" id="CLU_568198_0_0_4"/>
<dbReference type="RefSeq" id="WP_025371478.1">
    <property type="nucleotide sequence ID" value="NZ_CP003915.1"/>
</dbReference>
<evidence type="ECO:0000313" key="2">
    <source>
        <dbReference type="Proteomes" id="UP000019095"/>
    </source>
</evidence>
<dbReference type="eggNOG" id="ENOG5033SV6">
    <property type="taxonomic scope" value="Bacteria"/>
</dbReference>
<dbReference type="Proteomes" id="UP000019095">
    <property type="component" value="Chromosome"/>
</dbReference>
<dbReference type="PATRIC" id="fig|1247726.3.peg.840"/>
<sequence>MIVTIAFEVKNYVEVMESWPIKIGNTTFFLDRDGDVVKKVCLSYANVGIENAPTFTNSPEIGARAKINISCGEYSMLAIQQILSWQAVVSGVQVFDLDLDNYELRFRPESIEEQKKIPIKSFRHSRDNAQGSTCDFEQIGRAFCVGHIEDSRIESVSHYREGRLAYKAGRYIDSYNNMFLFLESRYCDGKTKTGQQVELLSSNKIVCESLKDTISDMRNLDVATSKHLHGVFENKGNLRESIHTLVLLRGKLRHHSLKSPQRWDPNKQNEYEMPARFLGAVVGYITSTESLNEIYAPEPVKQFRDISVNSGFETKIRVLTNRLEYKPSLELSLSYPTIFMSSQVSLNAVRRAIDSCDNGSQLADTVKLEAIHSQTDLEVFIVELGLWAYTKSRILSAETAVNHIRCSFEHFHASTVVKHEFSFLIEEKQINIACAWRLLIDCFDWIEKKDPTTRILSLKFFLNSERRPIVSYRVGAQIKK</sequence>
<name>W0PCV9_ADVMD</name>
<proteinExistence type="predicted"/>
<accession>W0PCV9</accession>
<dbReference type="EMBL" id="CP003915">
    <property type="protein sequence ID" value="AHG62873.1"/>
    <property type="molecule type" value="Genomic_DNA"/>
</dbReference>
<dbReference type="STRING" id="1247726.MIM_c07740"/>
<dbReference type="OrthoDB" id="7821027at2"/>
<reference evidence="1 2" key="1">
    <citation type="journal article" date="2014" name="Microbiology">
        <title>Unravelling the complete genome sequence of Advenella mimigardefordensis strain DPN7T and novel insights in the catabolism of the xenobiotic polythioester precursor 3,3'-dithiodipropionate.</title>
        <authorList>
            <person name="Wubbeler J.H."/>
            <person name="Hiessl S."/>
            <person name="Schuldes J."/>
            <person name="Thurmer A."/>
            <person name="Daniel R."/>
            <person name="Steinbuchel A."/>
        </authorList>
    </citation>
    <scope>NUCLEOTIDE SEQUENCE [LARGE SCALE GENOMIC DNA]</scope>
    <source>
        <strain evidence="2">DSM 17166 / LMG 22922 / DPN7</strain>
    </source>
</reference>
<organism evidence="1 2">
    <name type="scientific">Advenella mimigardefordensis (strain DSM 17166 / LMG 22922 / DPN7)</name>
    <dbReference type="NCBI Taxonomy" id="1247726"/>
    <lineage>
        <taxon>Bacteria</taxon>
        <taxon>Pseudomonadati</taxon>
        <taxon>Pseudomonadota</taxon>
        <taxon>Betaproteobacteria</taxon>
        <taxon>Burkholderiales</taxon>
        <taxon>Alcaligenaceae</taxon>
    </lineage>
</organism>
<gene>
    <name evidence="1" type="ORF">MIM_c07740</name>
</gene>
<evidence type="ECO:0000313" key="1">
    <source>
        <dbReference type="EMBL" id="AHG62873.1"/>
    </source>
</evidence>
<protein>
    <submittedName>
        <fullName evidence="1">Uncharacterized protein</fullName>
    </submittedName>
</protein>
<dbReference type="AlphaFoldDB" id="W0PCV9"/>